<evidence type="ECO:0000256" key="2">
    <source>
        <dbReference type="ARBA" id="ARBA00022723"/>
    </source>
</evidence>
<reference evidence="6 7" key="1">
    <citation type="submission" date="2016-07" db="EMBL/GenBank/DDBJ databases">
        <title>Developing Vibrio natriegens as a novel, fast-growing host for biotechnology.</title>
        <authorList>
            <person name="Weinstock M.T."/>
            <person name="Hesek E.D."/>
            <person name="Wilson C.M."/>
            <person name="Gibson D.G."/>
        </authorList>
    </citation>
    <scope>NUCLEOTIDE SEQUENCE [LARGE SCALE GENOMIC DNA]</scope>
    <source>
        <strain evidence="6 7">ATCC 14048</strain>
    </source>
</reference>
<evidence type="ECO:0000259" key="5">
    <source>
        <dbReference type="PROSITE" id="PS51007"/>
    </source>
</evidence>
<dbReference type="InterPro" id="IPR010538">
    <property type="entry name" value="DHOR"/>
</dbReference>
<keyword evidence="7" id="KW-1185">Reference proteome</keyword>
<gene>
    <name evidence="6" type="ORF">BA890_03160</name>
</gene>
<evidence type="ECO:0000313" key="7">
    <source>
        <dbReference type="Proteomes" id="UP000092741"/>
    </source>
</evidence>
<protein>
    <recommendedName>
        <fullName evidence="5">Cytochrome c domain-containing protein</fullName>
    </recommendedName>
</protein>
<dbReference type="GO" id="GO:0009055">
    <property type="term" value="F:electron transfer activity"/>
    <property type="evidence" value="ECO:0007669"/>
    <property type="project" value="InterPro"/>
</dbReference>
<dbReference type="InterPro" id="IPR036909">
    <property type="entry name" value="Cyt_c-like_dom_sf"/>
</dbReference>
<dbReference type="PANTHER" id="PTHR30600:SF4">
    <property type="entry name" value="CYTOCHROME C DOMAIN-CONTAINING PROTEIN"/>
    <property type="match status" value="1"/>
</dbReference>
<sequence length="437" mass="47019">MKKSLLFLCSIWLFGCDGSSSQSEDQPAYVELGPAGGVATVSYDANNGFLQFIPELDLQDYHGASQGRELFIATWLPAPGSRELLDGFGPLAITDSCTGCHETSARAESLKSDGSTGDGILFRLADKNGAVDPFLGGQLQTFSADGSPEGSVTWTKGSSDEILFHLNDAMNPLAEGVSLGPRLSPQLIGMGLLDLVPESVILDYQDIEDSNSDGISGRAHQLETCIGRFGWKGVHCTLESQVAGAFHQDMGLTSSYNPAEPCTEQQEVCELMPSGGSPEVSDASLEAINDFLTILAVPERRNGSSIAFQQGRKLFMDVGCNACHRESLTTGEVTRFPILSNQTFYPYTDLLLHDMGADLSDGVKEGSAEPAEWKTPPLWGLGLIEGDGQSRFLHDGRAEDLQSAILWHGGEAQSAKQAFVELTEEDKQLLLDFLRSI</sequence>
<keyword evidence="3 4" id="KW-0408">Iron</keyword>
<evidence type="ECO:0000256" key="1">
    <source>
        <dbReference type="ARBA" id="ARBA00022617"/>
    </source>
</evidence>
<evidence type="ECO:0000256" key="3">
    <source>
        <dbReference type="ARBA" id="ARBA00023004"/>
    </source>
</evidence>
<dbReference type="RefSeq" id="WP_020333691.1">
    <property type="nucleotide sequence ID" value="NZ_ATWU01000038.1"/>
</dbReference>
<organism evidence="6 7">
    <name type="scientific">Vibrio natriegens NBRC 15636 = ATCC 14048 = DSM 759</name>
    <dbReference type="NCBI Taxonomy" id="1219067"/>
    <lineage>
        <taxon>Bacteria</taxon>
        <taxon>Pseudomonadati</taxon>
        <taxon>Pseudomonadota</taxon>
        <taxon>Gammaproteobacteria</taxon>
        <taxon>Vibrionales</taxon>
        <taxon>Vibrionaceae</taxon>
        <taxon>Vibrio</taxon>
    </lineage>
</organism>
<feature type="domain" description="Cytochrome c" evidence="5">
    <location>
        <begin position="306"/>
        <end position="437"/>
    </location>
</feature>
<evidence type="ECO:0000313" key="6">
    <source>
        <dbReference type="EMBL" id="ANQ11822.1"/>
    </source>
</evidence>
<dbReference type="PROSITE" id="PS51257">
    <property type="entry name" value="PROKAR_LIPOPROTEIN"/>
    <property type="match status" value="1"/>
</dbReference>
<keyword evidence="2 4" id="KW-0479">Metal-binding</keyword>
<dbReference type="SUPFAM" id="SSF46626">
    <property type="entry name" value="Cytochrome c"/>
    <property type="match status" value="1"/>
</dbReference>
<name>A0AAN0Y195_VIBNA</name>
<dbReference type="GO" id="GO:0046872">
    <property type="term" value="F:metal ion binding"/>
    <property type="evidence" value="ECO:0007669"/>
    <property type="project" value="UniProtKB-KW"/>
</dbReference>
<feature type="domain" description="Cytochrome c" evidence="5">
    <location>
        <begin position="62"/>
        <end position="296"/>
    </location>
</feature>
<dbReference type="GO" id="GO:0020037">
    <property type="term" value="F:heme binding"/>
    <property type="evidence" value="ECO:0007669"/>
    <property type="project" value="InterPro"/>
</dbReference>
<dbReference type="AlphaFoldDB" id="A0AAN0Y195"/>
<dbReference type="KEGG" id="vna:PN96_10185"/>
<dbReference type="Pfam" id="PF06537">
    <property type="entry name" value="DHOR"/>
    <property type="match status" value="1"/>
</dbReference>
<dbReference type="EMBL" id="CP016345">
    <property type="protein sequence ID" value="ANQ11822.1"/>
    <property type="molecule type" value="Genomic_DNA"/>
</dbReference>
<dbReference type="InterPro" id="IPR009056">
    <property type="entry name" value="Cyt_c-like_dom"/>
</dbReference>
<dbReference type="GO" id="GO:0004130">
    <property type="term" value="F:cytochrome-c peroxidase activity"/>
    <property type="evidence" value="ECO:0007669"/>
    <property type="project" value="TreeGrafter"/>
</dbReference>
<keyword evidence="1 4" id="KW-0349">Heme</keyword>
<accession>A0AAN0Y195</accession>
<dbReference type="InterPro" id="IPR051395">
    <property type="entry name" value="Cytochrome_c_Peroxidase/MauG"/>
</dbReference>
<dbReference type="Proteomes" id="UP000092741">
    <property type="component" value="Chromosome 1"/>
</dbReference>
<evidence type="ECO:0000256" key="4">
    <source>
        <dbReference type="PROSITE-ProRule" id="PRU00433"/>
    </source>
</evidence>
<proteinExistence type="predicted"/>
<dbReference type="Gene3D" id="1.10.760.10">
    <property type="entry name" value="Cytochrome c-like domain"/>
    <property type="match status" value="1"/>
</dbReference>
<dbReference type="PANTHER" id="PTHR30600">
    <property type="entry name" value="CYTOCHROME C PEROXIDASE-RELATED"/>
    <property type="match status" value="1"/>
</dbReference>
<dbReference type="PROSITE" id="PS51007">
    <property type="entry name" value="CYTC"/>
    <property type="match status" value="2"/>
</dbReference>